<dbReference type="Proteomes" id="UP000004892">
    <property type="component" value="Unassembled WGS sequence"/>
</dbReference>
<feature type="chain" id="PRO_5003549010" description="Beta-lactamase-inhibitor-like PepSY-like domain-containing protein" evidence="1">
    <location>
        <begin position="24"/>
        <end position="132"/>
    </location>
</feature>
<gene>
    <name evidence="2" type="ORF">HMPREF9449_02661</name>
</gene>
<dbReference type="EMBL" id="ADMC01000028">
    <property type="protein sequence ID" value="EHP45689.1"/>
    <property type="molecule type" value="Genomic_DNA"/>
</dbReference>
<dbReference type="SUPFAM" id="SSF160574">
    <property type="entry name" value="BT0923-like"/>
    <property type="match status" value="1"/>
</dbReference>
<accession>H1DK75</accession>
<organism evidence="2 3">
    <name type="scientific">Odoribacter laneus YIT 12061</name>
    <dbReference type="NCBI Taxonomy" id="742817"/>
    <lineage>
        <taxon>Bacteria</taxon>
        <taxon>Pseudomonadati</taxon>
        <taxon>Bacteroidota</taxon>
        <taxon>Bacteroidia</taxon>
        <taxon>Bacteroidales</taxon>
        <taxon>Odoribacteraceae</taxon>
        <taxon>Odoribacter</taxon>
    </lineage>
</organism>
<protein>
    <recommendedName>
        <fullName evidence="4">Beta-lactamase-inhibitor-like PepSY-like domain-containing protein</fullName>
    </recommendedName>
</protein>
<name>H1DK75_9BACT</name>
<dbReference type="PATRIC" id="fig|742817.3.peg.2851"/>
<sequence length="132" mass="14262">MKNLVTNVLVMVSLSLFFVPASAAVTAEGGPFMSRDTIREDTLKKDVPSQNLYFAQQENVYTAVETATLPEAVTKAAAAKYTGYTIEAAYKGSANDYKLILKKDDAKVTAYFSEAGEFVKEETVTSPAAMQG</sequence>
<feature type="signal peptide" evidence="1">
    <location>
        <begin position="1"/>
        <end position="23"/>
    </location>
</feature>
<dbReference type="Gene3D" id="3.10.450.360">
    <property type="match status" value="1"/>
</dbReference>
<evidence type="ECO:0000313" key="2">
    <source>
        <dbReference type="EMBL" id="EHP45689.1"/>
    </source>
</evidence>
<dbReference type="GeneID" id="98070195"/>
<evidence type="ECO:0008006" key="4">
    <source>
        <dbReference type="Google" id="ProtNLM"/>
    </source>
</evidence>
<evidence type="ECO:0000313" key="3">
    <source>
        <dbReference type="Proteomes" id="UP000004892"/>
    </source>
</evidence>
<comment type="caution">
    <text evidence="2">The sequence shown here is derived from an EMBL/GenBank/DDBJ whole genome shotgun (WGS) entry which is preliminary data.</text>
</comment>
<keyword evidence="3" id="KW-1185">Reference proteome</keyword>
<dbReference type="AlphaFoldDB" id="H1DK75"/>
<dbReference type="HOGENOM" id="CLU_1935890_0_0_10"/>
<dbReference type="RefSeq" id="WP_009137805.1">
    <property type="nucleotide sequence ID" value="NZ_JH594597.1"/>
</dbReference>
<keyword evidence="1" id="KW-0732">Signal</keyword>
<reference evidence="2 3" key="1">
    <citation type="submission" date="2012-01" db="EMBL/GenBank/DDBJ databases">
        <title>The Genome Sequence of Odoribacter laneus YIT 12061.</title>
        <authorList>
            <consortium name="The Broad Institute Genome Sequencing Platform"/>
            <person name="Earl A."/>
            <person name="Ward D."/>
            <person name="Feldgarden M."/>
            <person name="Gevers D."/>
            <person name="Morotomi M."/>
            <person name="Young S.K."/>
            <person name="Zeng Q."/>
            <person name="Gargeya S."/>
            <person name="Fitzgerald M."/>
            <person name="Haas B."/>
            <person name="Abouelleil A."/>
            <person name="Alvarado L."/>
            <person name="Arachchi H.M."/>
            <person name="Berlin A."/>
            <person name="Chapman S.B."/>
            <person name="Gearin G."/>
            <person name="Goldberg J."/>
            <person name="Griggs A."/>
            <person name="Gujja S."/>
            <person name="Hansen M."/>
            <person name="Heiman D."/>
            <person name="Howarth C."/>
            <person name="Larimer J."/>
            <person name="Lui A."/>
            <person name="MacDonald P.J.P."/>
            <person name="McCowen C."/>
            <person name="Montmayeur A."/>
            <person name="Murphy C."/>
            <person name="Neiman D."/>
            <person name="Pearson M."/>
            <person name="Priest M."/>
            <person name="Roberts A."/>
            <person name="Saif S."/>
            <person name="Shea T."/>
            <person name="Sisk P."/>
            <person name="Stolte C."/>
            <person name="Sykes S."/>
            <person name="Wortman J."/>
            <person name="Nusbaum C."/>
            <person name="Birren B."/>
        </authorList>
    </citation>
    <scope>NUCLEOTIDE SEQUENCE [LARGE SCALE GENOMIC DNA]</scope>
    <source>
        <strain evidence="2 3">YIT 12061</strain>
    </source>
</reference>
<proteinExistence type="predicted"/>
<evidence type="ECO:0000256" key="1">
    <source>
        <dbReference type="SAM" id="SignalP"/>
    </source>
</evidence>